<dbReference type="GO" id="GO:0006355">
    <property type="term" value="P:regulation of DNA-templated transcription"/>
    <property type="evidence" value="ECO:0007669"/>
    <property type="project" value="UniProtKB-ARBA"/>
</dbReference>
<dbReference type="InterPro" id="IPR017884">
    <property type="entry name" value="SANT_dom"/>
</dbReference>
<feature type="compositionally biased region" description="Polar residues" evidence="6">
    <location>
        <begin position="7"/>
        <end position="18"/>
    </location>
</feature>
<feature type="compositionally biased region" description="Low complexity" evidence="6">
    <location>
        <begin position="55"/>
        <end position="73"/>
    </location>
</feature>
<dbReference type="InterPro" id="IPR009057">
    <property type="entry name" value="Homeodomain-like_sf"/>
</dbReference>
<feature type="region of interest" description="Disordered" evidence="6">
    <location>
        <begin position="1"/>
        <end position="22"/>
    </location>
</feature>
<dbReference type="GO" id="GO:0005634">
    <property type="term" value="C:nucleus"/>
    <property type="evidence" value="ECO:0007669"/>
    <property type="project" value="UniProtKB-SubCell"/>
</dbReference>
<evidence type="ECO:0000256" key="4">
    <source>
        <dbReference type="ARBA" id="ARBA00023163"/>
    </source>
</evidence>
<evidence type="ECO:0000256" key="2">
    <source>
        <dbReference type="ARBA" id="ARBA00023015"/>
    </source>
</evidence>
<dbReference type="CDD" id="cd00167">
    <property type="entry name" value="SANT"/>
    <property type="match status" value="1"/>
</dbReference>
<evidence type="ECO:0000259" key="7">
    <source>
        <dbReference type="PROSITE" id="PS50090"/>
    </source>
</evidence>
<dbReference type="FunFam" id="1.10.10.60:FF:000009">
    <property type="entry name" value="transcription factor MYB1R1"/>
    <property type="match status" value="1"/>
</dbReference>
<accession>A0A5B6X8H8</accession>
<reference evidence="11" key="1">
    <citation type="journal article" date="2019" name="Plant Biotechnol. J.">
        <title>Genome sequencing of the Australian wild diploid species Gossypium australe highlights disease resistance and delayed gland morphogenesis.</title>
        <authorList>
            <person name="Cai Y."/>
            <person name="Cai X."/>
            <person name="Wang Q."/>
            <person name="Wang P."/>
            <person name="Zhang Y."/>
            <person name="Cai C."/>
            <person name="Xu Y."/>
            <person name="Wang K."/>
            <person name="Zhou Z."/>
            <person name="Wang C."/>
            <person name="Geng S."/>
            <person name="Li B."/>
            <person name="Dong Q."/>
            <person name="Hou Y."/>
            <person name="Wang H."/>
            <person name="Ai P."/>
            <person name="Liu Z."/>
            <person name="Yi F."/>
            <person name="Sun M."/>
            <person name="An G."/>
            <person name="Cheng J."/>
            <person name="Zhang Y."/>
            <person name="Shi Q."/>
            <person name="Xie Y."/>
            <person name="Shi X."/>
            <person name="Chang Y."/>
            <person name="Huang F."/>
            <person name="Chen Y."/>
            <person name="Hong S."/>
            <person name="Mi L."/>
            <person name="Sun Q."/>
            <person name="Zhang L."/>
            <person name="Zhou B."/>
            <person name="Peng R."/>
            <person name="Zhang X."/>
            <person name="Liu F."/>
        </authorList>
    </citation>
    <scope>NUCLEOTIDE SEQUENCE [LARGE SCALE GENOMIC DNA]</scope>
    <source>
        <strain evidence="11">cv. PA1801</strain>
    </source>
</reference>
<dbReference type="PROSITE" id="PS51293">
    <property type="entry name" value="SANT"/>
    <property type="match status" value="1"/>
</dbReference>
<gene>
    <name evidence="10" type="primary">mybJ</name>
    <name evidence="10" type="ORF">EPI10_032919</name>
</gene>
<dbReference type="InterPro" id="IPR052245">
    <property type="entry name" value="Plant_Stress_Dev_TF"/>
</dbReference>
<evidence type="ECO:0000259" key="8">
    <source>
        <dbReference type="PROSITE" id="PS51293"/>
    </source>
</evidence>
<dbReference type="Proteomes" id="UP000325315">
    <property type="component" value="Unassembled WGS sequence"/>
</dbReference>
<keyword evidence="11" id="KW-1185">Reference proteome</keyword>
<evidence type="ECO:0000256" key="1">
    <source>
        <dbReference type="ARBA" id="ARBA00004123"/>
    </source>
</evidence>
<proteinExistence type="predicted"/>
<dbReference type="InterPro" id="IPR006447">
    <property type="entry name" value="Myb_dom_plants"/>
</dbReference>
<dbReference type="PANTHER" id="PTHR44191:SF4">
    <property type="entry name" value="OS01G0187900 PROTEIN"/>
    <property type="match status" value="1"/>
</dbReference>
<feature type="domain" description="SANT" evidence="8">
    <location>
        <begin position="131"/>
        <end position="184"/>
    </location>
</feature>
<feature type="compositionally biased region" description="Basic and acidic residues" evidence="6">
    <location>
        <begin position="74"/>
        <end position="83"/>
    </location>
</feature>
<dbReference type="InterPro" id="IPR001005">
    <property type="entry name" value="SANT/Myb"/>
</dbReference>
<keyword evidence="2" id="KW-0805">Transcription regulation</keyword>
<name>A0A5B6X8H8_9ROSI</name>
<dbReference type="PANTHER" id="PTHR44191">
    <property type="entry name" value="TRANSCRIPTION FACTOR KUA1"/>
    <property type="match status" value="1"/>
</dbReference>
<dbReference type="GO" id="GO:0009739">
    <property type="term" value="P:response to gibberellin"/>
    <property type="evidence" value="ECO:0007669"/>
    <property type="project" value="TreeGrafter"/>
</dbReference>
<sequence length="420" mass="45689">MTRRCSHCSNNGHNSRTCPTRGGGGVGCGGVKLFGVRLTDGSIIKKSASMGNLSSAHYHSSSSAAASPNPDSPSSDHVRDSNHVPDGYLSDEPTAHTSSNPRGERKKGDSITFSSLWLLRTSKFTGYASCSTGVPWTEEEHRLFLIGLQKLGKGDWRGIARNFVVSRTPTQVASHAQKYFIRQSNVTRRKRRSSLFDMVPNDMVGCMLCLCARLASVFHNLSYRVQTRVFSLIDSGLFNFRMLLQATDTPAVREEQVLPPSSRVEADNSNSAPSLNLCLNSEFEHRETAAQETVKGTEETMMVSSGYTPIVHSFISPYAPVAYPFWPPNLAPNDEGKGIEASQHQVVKPVPMFPKEPVNVDELVGMSQLCIGESEKGHREPSPLSLKLLGEPSRQSAFHANAPVGATDLDKGKTGAIQAV</sequence>
<feature type="domain" description="Myb-like" evidence="7">
    <location>
        <begin position="135"/>
        <end position="180"/>
    </location>
</feature>
<dbReference type="PROSITE" id="PS51294">
    <property type="entry name" value="HTH_MYB"/>
    <property type="match status" value="1"/>
</dbReference>
<dbReference type="NCBIfam" id="TIGR01557">
    <property type="entry name" value="myb_SHAQKYF"/>
    <property type="match status" value="1"/>
</dbReference>
<feature type="region of interest" description="Disordered" evidence="6">
    <location>
        <begin position="55"/>
        <end position="108"/>
    </location>
</feature>
<organism evidence="10 11">
    <name type="scientific">Gossypium australe</name>
    <dbReference type="NCBI Taxonomy" id="47621"/>
    <lineage>
        <taxon>Eukaryota</taxon>
        <taxon>Viridiplantae</taxon>
        <taxon>Streptophyta</taxon>
        <taxon>Embryophyta</taxon>
        <taxon>Tracheophyta</taxon>
        <taxon>Spermatophyta</taxon>
        <taxon>Magnoliopsida</taxon>
        <taxon>eudicotyledons</taxon>
        <taxon>Gunneridae</taxon>
        <taxon>Pentapetalae</taxon>
        <taxon>rosids</taxon>
        <taxon>malvids</taxon>
        <taxon>Malvales</taxon>
        <taxon>Malvaceae</taxon>
        <taxon>Malvoideae</taxon>
        <taxon>Gossypium</taxon>
    </lineage>
</organism>
<evidence type="ECO:0000313" key="11">
    <source>
        <dbReference type="Proteomes" id="UP000325315"/>
    </source>
</evidence>
<protein>
    <submittedName>
        <fullName evidence="10">Myb-like protein J</fullName>
    </submittedName>
</protein>
<feature type="region of interest" description="Disordered" evidence="6">
    <location>
        <begin position="400"/>
        <end position="420"/>
    </location>
</feature>
<evidence type="ECO:0000256" key="3">
    <source>
        <dbReference type="ARBA" id="ARBA00023125"/>
    </source>
</evidence>
<dbReference type="PROSITE" id="PS50090">
    <property type="entry name" value="MYB_LIKE"/>
    <property type="match status" value="1"/>
</dbReference>
<evidence type="ECO:0000256" key="6">
    <source>
        <dbReference type="SAM" id="MobiDB-lite"/>
    </source>
</evidence>
<dbReference type="GO" id="GO:0003677">
    <property type="term" value="F:DNA binding"/>
    <property type="evidence" value="ECO:0007669"/>
    <property type="project" value="UniProtKB-KW"/>
</dbReference>
<dbReference type="OrthoDB" id="118550at2759"/>
<feature type="domain" description="HTH myb-type" evidence="9">
    <location>
        <begin position="135"/>
        <end position="184"/>
    </location>
</feature>
<comment type="subcellular location">
    <subcellularLocation>
        <location evidence="1">Nucleus</location>
    </subcellularLocation>
</comment>
<dbReference type="GO" id="GO:0009723">
    <property type="term" value="P:response to ethylene"/>
    <property type="evidence" value="ECO:0007669"/>
    <property type="project" value="TreeGrafter"/>
</dbReference>
<evidence type="ECO:0000256" key="5">
    <source>
        <dbReference type="ARBA" id="ARBA00023242"/>
    </source>
</evidence>
<keyword evidence="5" id="KW-0539">Nucleus</keyword>
<dbReference type="Pfam" id="PF00249">
    <property type="entry name" value="Myb_DNA-binding"/>
    <property type="match status" value="1"/>
</dbReference>
<keyword evidence="4" id="KW-0804">Transcription</keyword>
<evidence type="ECO:0000259" key="9">
    <source>
        <dbReference type="PROSITE" id="PS51294"/>
    </source>
</evidence>
<dbReference type="InterPro" id="IPR017930">
    <property type="entry name" value="Myb_dom"/>
</dbReference>
<dbReference type="EMBL" id="SMMG02000001">
    <property type="protein sequence ID" value="KAA3489267.1"/>
    <property type="molecule type" value="Genomic_DNA"/>
</dbReference>
<dbReference type="SUPFAM" id="SSF46689">
    <property type="entry name" value="Homeodomain-like"/>
    <property type="match status" value="1"/>
</dbReference>
<dbReference type="SMART" id="SM00717">
    <property type="entry name" value="SANT"/>
    <property type="match status" value="1"/>
</dbReference>
<keyword evidence="3" id="KW-0238">DNA-binding</keyword>
<comment type="caution">
    <text evidence="10">The sequence shown here is derived from an EMBL/GenBank/DDBJ whole genome shotgun (WGS) entry which is preliminary data.</text>
</comment>
<dbReference type="AlphaFoldDB" id="A0A5B6X8H8"/>
<dbReference type="Gene3D" id="1.10.10.60">
    <property type="entry name" value="Homeodomain-like"/>
    <property type="match status" value="1"/>
</dbReference>
<evidence type="ECO:0000313" key="10">
    <source>
        <dbReference type="EMBL" id="KAA3489267.1"/>
    </source>
</evidence>